<evidence type="ECO:0000256" key="3">
    <source>
        <dbReference type="ARBA" id="ARBA00023015"/>
    </source>
</evidence>
<dbReference type="InterPro" id="IPR001867">
    <property type="entry name" value="OmpR/PhoB-type_DNA-bd"/>
</dbReference>
<dbReference type="SUPFAM" id="SSF46894">
    <property type="entry name" value="C-terminal effector domain of the bipartite response regulators"/>
    <property type="match status" value="1"/>
</dbReference>
<dbReference type="InterPro" id="IPR039420">
    <property type="entry name" value="WalR-like"/>
</dbReference>
<name>A0A9E9LD56_9BURK</name>
<dbReference type="GO" id="GO:0005829">
    <property type="term" value="C:cytosol"/>
    <property type="evidence" value="ECO:0007669"/>
    <property type="project" value="TreeGrafter"/>
</dbReference>
<evidence type="ECO:0000256" key="4">
    <source>
        <dbReference type="ARBA" id="ARBA00023125"/>
    </source>
</evidence>
<dbReference type="AlphaFoldDB" id="A0A9E9LD56"/>
<dbReference type="Gene3D" id="3.40.50.2300">
    <property type="match status" value="1"/>
</dbReference>
<keyword evidence="4 7" id="KW-0238">DNA-binding</keyword>
<dbReference type="PANTHER" id="PTHR48111">
    <property type="entry name" value="REGULATOR OF RPOS"/>
    <property type="match status" value="1"/>
</dbReference>
<dbReference type="GO" id="GO:0000156">
    <property type="term" value="F:phosphorelay response regulator activity"/>
    <property type="evidence" value="ECO:0007669"/>
    <property type="project" value="TreeGrafter"/>
</dbReference>
<evidence type="ECO:0000256" key="7">
    <source>
        <dbReference type="PROSITE-ProRule" id="PRU01091"/>
    </source>
</evidence>
<accession>A0A9E9LD56</accession>
<evidence type="ECO:0000256" key="2">
    <source>
        <dbReference type="ARBA" id="ARBA00023012"/>
    </source>
</evidence>
<proteinExistence type="predicted"/>
<gene>
    <name evidence="8" type="ORF">NB646_07810</name>
</gene>
<dbReference type="PROSITE" id="PS50110">
    <property type="entry name" value="RESPONSE_REGULATORY"/>
    <property type="match status" value="1"/>
</dbReference>
<dbReference type="GO" id="GO:0032993">
    <property type="term" value="C:protein-DNA complex"/>
    <property type="evidence" value="ECO:0007669"/>
    <property type="project" value="TreeGrafter"/>
</dbReference>
<protein>
    <submittedName>
        <fullName evidence="8">Response regulator transcription factor</fullName>
    </submittedName>
</protein>
<keyword evidence="3" id="KW-0805">Transcription regulation</keyword>
<dbReference type="RefSeq" id="WP_269282725.1">
    <property type="nucleotide sequence ID" value="NZ_CP098251.1"/>
</dbReference>
<comment type="caution">
    <text evidence="6">Lacks conserved residue(s) required for the propagation of feature annotation.</text>
</comment>
<dbReference type="GO" id="GO:0000976">
    <property type="term" value="F:transcription cis-regulatory region binding"/>
    <property type="evidence" value="ECO:0007669"/>
    <property type="project" value="TreeGrafter"/>
</dbReference>
<dbReference type="CDD" id="cd00383">
    <property type="entry name" value="trans_reg_C"/>
    <property type="match status" value="1"/>
</dbReference>
<organism evidence="8">
    <name type="scientific">Oxalobacter aliiformigenes</name>
    <dbReference type="NCBI Taxonomy" id="2946593"/>
    <lineage>
        <taxon>Bacteria</taxon>
        <taxon>Pseudomonadati</taxon>
        <taxon>Pseudomonadota</taxon>
        <taxon>Betaproteobacteria</taxon>
        <taxon>Burkholderiales</taxon>
        <taxon>Oxalobacteraceae</taxon>
        <taxon>Oxalobacter</taxon>
    </lineage>
</organism>
<sequence length="230" mass="26334">MKVFVADTDSLSISKLERSLSMSGFACEKAIISGKVQESLFHYLVNGFKGVVVLGAGLDDDLKESWIRQCRKSEAVFPVLVVTQAKRRDSLMKFNEAGMTDFICLPLRPDELVTRISLLIRQVYPSDYAANVFRNGPFVFSRFPNKVLRDGKEIELTVKEFELACLLFRHIGQPLSRVTIEETIWFSSENELSRTIDTHVSRVRNKLDLKEEHGYRLQQVYGYGYQLVEV</sequence>
<dbReference type="InterPro" id="IPR036388">
    <property type="entry name" value="WH-like_DNA-bd_sf"/>
</dbReference>
<dbReference type="SUPFAM" id="SSF52172">
    <property type="entry name" value="CheY-like"/>
    <property type="match status" value="1"/>
</dbReference>
<dbReference type="Proteomes" id="UP001164819">
    <property type="component" value="Chromosome"/>
</dbReference>
<feature type="DNA-binding region" description="OmpR/PhoB-type" evidence="7">
    <location>
        <begin position="130"/>
        <end position="229"/>
    </location>
</feature>
<dbReference type="InterPro" id="IPR016032">
    <property type="entry name" value="Sig_transdc_resp-reg_C-effctor"/>
</dbReference>
<dbReference type="PROSITE" id="PS51755">
    <property type="entry name" value="OMPR_PHOB"/>
    <property type="match status" value="1"/>
</dbReference>
<evidence type="ECO:0000256" key="5">
    <source>
        <dbReference type="ARBA" id="ARBA00023163"/>
    </source>
</evidence>
<dbReference type="InterPro" id="IPR011006">
    <property type="entry name" value="CheY-like_superfamily"/>
</dbReference>
<dbReference type="PANTHER" id="PTHR48111:SF1">
    <property type="entry name" value="TWO-COMPONENT RESPONSE REGULATOR ORR33"/>
    <property type="match status" value="1"/>
</dbReference>
<evidence type="ECO:0000313" key="8">
    <source>
        <dbReference type="EMBL" id="WAV90747.1"/>
    </source>
</evidence>
<dbReference type="Pfam" id="PF00486">
    <property type="entry name" value="Trans_reg_C"/>
    <property type="match status" value="1"/>
</dbReference>
<dbReference type="EMBL" id="CP098251">
    <property type="protein sequence ID" value="WAV90747.1"/>
    <property type="molecule type" value="Genomic_DNA"/>
</dbReference>
<keyword evidence="1" id="KW-0597">Phosphoprotein</keyword>
<evidence type="ECO:0000256" key="1">
    <source>
        <dbReference type="ARBA" id="ARBA00022553"/>
    </source>
</evidence>
<dbReference type="Gene3D" id="1.10.10.10">
    <property type="entry name" value="Winged helix-like DNA-binding domain superfamily/Winged helix DNA-binding domain"/>
    <property type="match status" value="1"/>
</dbReference>
<keyword evidence="5" id="KW-0804">Transcription</keyword>
<dbReference type="SMART" id="SM00862">
    <property type="entry name" value="Trans_reg_C"/>
    <property type="match status" value="1"/>
</dbReference>
<evidence type="ECO:0000256" key="6">
    <source>
        <dbReference type="PROSITE-ProRule" id="PRU00169"/>
    </source>
</evidence>
<dbReference type="GO" id="GO:0006355">
    <property type="term" value="P:regulation of DNA-templated transcription"/>
    <property type="evidence" value="ECO:0007669"/>
    <property type="project" value="InterPro"/>
</dbReference>
<keyword evidence="2" id="KW-0902">Two-component regulatory system</keyword>
<dbReference type="InterPro" id="IPR001789">
    <property type="entry name" value="Sig_transdc_resp-reg_receiver"/>
</dbReference>
<reference evidence="8" key="1">
    <citation type="journal article" date="2022" name="Front. Microbiol.">
        <title>New perspectives on an old grouping: The genomic and phenotypic variability of Oxalobacter formigenes and the implications for calcium oxalate stone prevention.</title>
        <authorList>
            <person name="Chmiel J.A."/>
            <person name="Carr C."/>
            <person name="Stuivenberg G.A."/>
            <person name="Venema R."/>
            <person name="Chanyi R.M."/>
            <person name="Al K.F."/>
            <person name="Giguere D."/>
            <person name="Say H."/>
            <person name="Akouris P.P."/>
            <person name="Dominguez Romero S.A."/>
            <person name="Kwong A."/>
            <person name="Tai V."/>
            <person name="Koval S.F."/>
            <person name="Razvi H."/>
            <person name="Bjazevic J."/>
            <person name="Burton J.P."/>
        </authorList>
    </citation>
    <scope>NUCLEOTIDE SEQUENCE</scope>
    <source>
        <strain evidence="8">OxK</strain>
    </source>
</reference>